<dbReference type="AlphaFoldDB" id="A0A3M2M456"/>
<feature type="short sequence motif" description="DGA/G" evidence="2">
    <location>
        <begin position="182"/>
        <end position="184"/>
    </location>
</feature>
<dbReference type="Pfam" id="PF01734">
    <property type="entry name" value="Patatin"/>
    <property type="match status" value="1"/>
</dbReference>
<dbReference type="OrthoDB" id="2339873at2"/>
<feature type="active site" description="Nucleophile" evidence="2">
    <location>
        <position position="46"/>
    </location>
</feature>
<organism evidence="4 5">
    <name type="scientific">Actinomadura harenae</name>
    <dbReference type="NCBI Taxonomy" id="2483351"/>
    <lineage>
        <taxon>Bacteria</taxon>
        <taxon>Bacillati</taxon>
        <taxon>Actinomycetota</taxon>
        <taxon>Actinomycetes</taxon>
        <taxon>Streptosporangiales</taxon>
        <taxon>Thermomonosporaceae</taxon>
        <taxon>Actinomadura</taxon>
    </lineage>
</organism>
<comment type="caution">
    <text evidence="2">Lacks conserved residue(s) required for the propagation of feature annotation.</text>
</comment>
<evidence type="ECO:0000313" key="5">
    <source>
        <dbReference type="Proteomes" id="UP000282674"/>
    </source>
</evidence>
<feature type="active site" description="Proton acceptor" evidence="2">
    <location>
        <position position="182"/>
    </location>
</feature>
<evidence type="ECO:0000259" key="3">
    <source>
        <dbReference type="PROSITE" id="PS51635"/>
    </source>
</evidence>
<feature type="short sequence motif" description="GXSXG" evidence="2">
    <location>
        <begin position="44"/>
        <end position="48"/>
    </location>
</feature>
<dbReference type="EMBL" id="RFFG01000019">
    <property type="protein sequence ID" value="RMI44331.1"/>
    <property type="molecule type" value="Genomic_DNA"/>
</dbReference>
<dbReference type="RefSeq" id="WP_122194640.1">
    <property type="nucleotide sequence ID" value="NZ_JBHSKC010000004.1"/>
</dbReference>
<gene>
    <name evidence="4" type="ORF">EBO15_13110</name>
</gene>
<dbReference type="GO" id="GO:0016042">
    <property type="term" value="P:lipid catabolic process"/>
    <property type="evidence" value="ECO:0007669"/>
    <property type="project" value="UniProtKB-UniRule"/>
</dbReference>
<dbReference type="PROSITE" id="PS51635">
    <property type="entry name" value="PNPLA"/>
    <property type="match status" value="1"/>
</dbReference>
<dbReference type="GO" id="GO:0016787">
    <property type="term" value="F:hydrolase activity"/>
    <property type="evidence" value="ECO:0007669"/>
    <property type="project" value="UniProtKB-UniRule"/>
</dbReference>
<keyword evidence="1 2" id="KW-0443">Lipid metabolism</keyword>
<name>A0A3M2M456_9ACTN</name>
<comment type="caution">
    <text evidence="4">The sequence shown here is derived from an EMBL/GenBank/DDBJ whole genome shotgun (WGS) entry which is preliminary data.</text>
</comment>
<evidence type="ECO:0000256" key="2">
    <source>
        <dbReference type="PROSITE-ProRule" id="PRU01161"/>
    </source>
</evidence>
<protein>
    <submittedName>
        <fullName evidence="4">Patatin-like phospholipase family protein</fullName>
    </submittedName>
</protein>
<proteinExistence type="predicted"/>
<evidence type="ECO:0000256" key="1">
    <source>
        <dbReference type="ARBA" id="ARBA00023098"/>
    </source>
</evidence>
<accession>A0A3M2M456</accession>
<dbReference type="Gene3D" id="3.40.1090.10">
    <property type="entry name" value="Cytosolic phospholipase A2 catalytic domain"/>
    <property type="match status" value="2"/>
</dbReference>
<keyword evidence="2" id="KW-0442">Lipid degradation</keyword>
<dbReference type="InterPro" id="IPR016035">
    <property type="entry name" value="Acyl_Trfase/lysoPLipase"/>
</dbReference>
<dbReference type="SUPFAM" id="SSF52151">
    <property type="entry name" value="FabD/lysophospholipase-like"/>
    <property type="match status" value="1"/>
</dbReference>
<sequence length="264" mass="27083">MTTSTDIALVLGPGGPVGTAWLIGLGNGLRRAGADLARADLVVGTSAGAIAGAAFTSGRDLDDLAEIPPGERVGDRSVMPRALEIMNTPGTDPRDALRKVAALARAADAMPPEEHMAHMERTIGTRAWPDARLLVTAVDAEAGEPVVWTRDSGVPLHAAVASSSAAPGAVRPVEIGGRDYIDGAFGGGSHVHLAEGAGTLILIEPLGHLMPGPDGGAALRVRPDAASVEAYGPDLGDRSRWNAVYREGLRQAAGLVEPVADLLR</sequence>
<keyword evidence="2" id="KW-0378">Hydrolase</keyword>
<reference evidence="4 5" key="1">
    <citation type="submission" date="2018-10" db="EMBL/GenBank/DDBJ databases">
        <title>Isolation from soil.</title>
        <authorList>
            <person name="Hu J."/>
        </authorList>
    </citation>
    <scope>NUCLEOTIDE SEQUENCE [LARGE SCALE GENOMIC DNA]</scope>
    <source>
        <strain evidence="4 5">NEAU-Ht49</strain>
    </source>
</reference>
<dbReference type="Proteomes" id="UP000282674">
    <property type="component" value="Unassembled WGS sequence"/>
</dbReference>
<keyword evidence="5" id="KW-1185">Reference proteome</keyword>
<evidence type="ECO:0000313" key="4">
    <source>
        <dbReference type="EMBL" id="RMI44331.1"/>
    </source>
</evidence>
<feature type="domain" description="PNPLA" evidence="3">
    <location>
        <begin position="10"/>
        <end position="195"/>
    </location>
</feature>
<dbReference type="InterPro" id="IPR002641">
    <property type="entry name" value="PNPLA_dom"/>
</dbReference>